<evidence type="ECO:0000313" key="12">
    <source>
        <dbReference type="EMBL" id="CAG8960025.1"/>
    </source>
</evidence>
<dbReference type="GO" id="GO:0005737">
    <property type="term" value="C:cytoplasm"/>
    <property type="evidence" value="ECO:0007669"/>
    <property type="project" value="InterPro"/>
</dbReference>
<dbReference type="EMBL" id="CAJVRL010000095">
    <property type="protein sequence ID" value="CAG8960025.1"/>
    <property type="molecule type" value="Genomic_DNA"/>
</dbReference>
<evidence type="ECO:0000259" key="11">
    <source>
        <dbReference type="Pfam" id="PF08029"/>
    </source>
</evidence>
<dbReference type="GO" id="GO:0003879">
    <property type="term" value="F:ATP phosphoribosyltransferase activity"/>
    <property type="evidence" value="ECO:0007669"/>
    <property type="project" value="UniProtKB-EC"/>
</dbReference>
<dbReference type="OrthoDB" id="2574at2759"/>
<comment type="pathway">
    <text evidence="2">Amino-acid biosynthesis; L-histidine biosynthesis; L-histidine from 5-phospho-alpha-D-ribose 1-diphosphate: step 1/9.</text>
</comment>
<dbReference type="Gene3D" id="3.40.190.10">
    <property type="entry name" value="Periplasmic binding protein-like II"/>
    <property type="match status" value="2"/>
</dbReference>
<protein>
    <recommendedName>
        <fullName evidence="5">ATP phosphoribosyltransferase</fullName>
        <ecNumber evidence="4">2.4.2.17</ecNumber>
    </recommendedName>
</protein>
<name>A0A9N9L498_9HELO</name>
<evidence type="ECO:0000256" key="3">
    <source>
        <dbReference type="ARBA" id="ARBA00009372"/>
    </source>
</evidence>
<evidence type="ECO:0000256" key="4">
    <source>
        <dbReference type="ARBA" id="ARBA00011946"/>
    </source>
</evidence>
<keyword evidence="6" id="KW-0028">Amino-acid biosynthesis</keyword>
<dbReference type="InterPro" id="IPR013115">
    <property type="entry name" value="HisG_C"/>
</dbReference>
<dbReference type="PANTHER" id="PTHR21403:SF8">
    <property type="entry name" value="ATP PHOSPHORIBOSYLTRANSFERASE"/>
    <property type="match status" value="1"/>
</dbReference>
<evidence type="ECO:0000256" key="1">
    <source>
        <dbReference type="ARBA" id="ARBA00000915"/>
    </source>
</evidence>
<dbReference type="SUPFAM" id="SSF53850">
    <property type="entry name" value="Periplasmic binding protein-like II"/>
    <property type="match status" value="1"/>
</dbReference>
<dbReference type="PANTHER" id="PTHR21403">
    <property type="entry name" value="ATP PHOSPHORIBOSYLTRANSFERASE ATP-PRTASE"/>
    <property type="match status" value="1"/>
</dbReference>
<evidence type="ECO:0000256" key="9">
    <source>
        <dbReference type="ARBA" id="ARBA00023102"/>
    </source>
</evidence>
<accession>A0A9N9L498</accession>
<dbReference type="PROSITE" id="PS01316">
    <property type="entry name" value="ATP_P_PHORIBOSYLTR"/>
    <property type="match status" value="1"/>
</dbReference>
<dbReference type="NCBIfam" id="TIGR03455">
    <property type="entry name" value="HisG_C-term"/>
    <property type="match status" value="1"/>
</dbReference>
<evidence type="ECO:0000256" key="2">
    <source>
        <dbReference type="ARBA" id="ARBA00004667"/>
    </source>
</evidence>
<gene>
    <name evidence="12" type="ORF">HYFRA_00013213</name>
</gene>
<dbReference type="NCBIfam" id="TIGR00070">
    <property type="entry name" value="hisG"/>
    <property type="match status" value="1"/>
</dbReference>
<keyword evidence="13" id="KW-1185">Reference proteome</keyword>
<dbReference type="InterPro" id="IPR011322">
    <property type="entry name" value="N-reg_PII-like_a/b"/>
</dbReference>
<keyword evidence="7" id="KW-0328">Glycosyltransferase</keyword>
<comment type="similarity">
    <text evidence="3">Belongs to the ATP phosphoribosyltransferase family.</text>
</comment>
<evidence type="ECO:0000256" key="8">
    <source>
        <dbReference type="ARBA" id="ARBA00022679"/>
    </source>
</evidence>
<dbReference type="Pfam" id="PF08029">
    <property type="entry name" value="HisG_C"/>
    <property type="match status" value="1"/>
</dbReference>
<dbReference type="InterPro" id="IPR001348">
    <property type="entry name" value="ATP_PRibTrfase_HisG"/>
</dbReference>
<evidence type="ECO:0000313" key="13">
    <source>
        <dbReference type="Proteomes" id="UP000696280"/>
    </source>
</evidence>
<dbReference type="InterPro" id="IPR018198">
    <property type="entry name" value="ATP_PRibTrfase_CS"/>
</dbReference>
<dbReference type="FunFam" id="3.40.190.10:FF:000123">
    <property type="entry name" value="HIS1p ATP phosphoribosyltransferase"/>
    <property type="match status" value="1"/>
</dbReference>
<evidence type="ECO:0000259" key="10">
    <source>
        <dbReference type="Pfam" id="PF01634"/>
    </source>
</evidence>
<dbReference type="SUPFAM" id="SSF54913">
    <property type="entry name" value="GlnB-like"/>
    <property type="match status" value="1"/>
</dbReference>
<keyword evidence="9" id="KW-0368">Histidine biosynthesis</keyword>
<evidence type="ECO:0000256" key="7">
    <source>
        <dbReference type="ARBA" id="ARBA00022676"/>
    </source>
</evidence>
<reference evidence="12" key="1">
    <citation type="submission" date="2021-07" db="EMBL/GenBank/DDBJ databases">
        <authorList>
            <person name="Durling M."/>
        </authorList>
    </citation>
    <scope>NUCLEOTIDE SEQUENCE</scope>
</reference>
<feature type="domain" description="Histidine biosynthesis HisG C-terminal" evidence="11">
    <location>
        <begin position="251"/>
        <end position="323"/>
    </location>
</feature>
<proteinExistence type="inferred from homology"/>
<keyword evidence="8" id="KW-0808">Transferase</keyword>
<comment type="catalytic activity">
    <reaction evidence="1">
        <text>1-(5-phospho-beta-D-ribosyl)-ATP + diphosphate = 5-phospho-alpha-D-ribose 1-diphosphate + ATP</text>
        <dbReference type="Rhea" id="RHEA:18473"/>
        <dbReference type="ChEBI" id="CHEBI:30616"/>
        <dbReference type="ChEBI" id="CHEBI:33019"/>
        <dbReference type="ChEBI" id="CHEBI:58017"/>
        <dbReference type="ChEBI" id="CHEBI:73183"/>
        <dbReference type="EC" id="2.4.2.17"/>
    </reaction>
</comment>
<comment type="caution">
    <text evidence="12">The sequence shown here is derived from an EMBL/GenBank/DDBJ whole genome shotgun (WGS) entry which is preliminary data.</text>
</comment>
<feature type="domain" description="ATP phosphoribosyltransferase catalytic" evidence="10">
    <location>
        <begin position="65"/>
        <end position="246"/>
    </location>
</feature>
<dbReference type="GO" id="GO:0000105">
    <property type="term" value="P:L-histidine biosynthetic process"/>
    <property type="evidence" value="ECO:0007669"/>
    <property type="project" value="UniProtKB-KW"/>
</dbReference>
<dbReference type="EC" id="2.4.2.17" evidence="4"/>
<dbReference type="Proteomes" id="UP000696280">
    <property type="component" value="Unassembled WGS sequence"/>
</dbReference>
<dbReference type="Pfam" id="PF01634">
    <property type="entry name" value="HisG"/>
    <property type="match status" value="1"/>
</dbReference>
<dbReference type="InterPro" id="IPR015867">
    <property type="entry name" value="N-reg_PII/ATP_PRibTrfase_C"/>
</dbReference>
<evidence type="ECO:0000256" key="5">
    <source>
        <dbReference type="ARBA" id="ARBA00020998"/>
    </source>
</evidence>
<organism evidence="12 13">
    <name type="scientific">Hymenoscyphus fraxineus</name>
    <dbReference type="NCBI Taxonomy" id="746836"/>
    <lineage>
        <taxon>Eukaryota</taxon>
        <taxon>Fungi</taxon>
        <taxon>Dikarya</taxon>
        <taxon>Ascomycota</taxon>
        <taxon>Pezizomycotina</taxon>
        <taxon>Leotiomycetes</taxon>
        <taxon>Helotiales</taxon>
        <taxon>Helotiaceae</taxon>
        <taxon>Hymenoscyphus</taxon>
    </lineage>
</organism>
<sequence length="333" mass="35761">MKTMIRELGQLSVGFPHNSAKHGKGRLHVPTLNLLQGIDIHFKKERRLDIALVKNLPIALIFLPAADIPTFVRNGKVDLGITGLDQILEHAAGIEHGHEKRSQLQTCSLEKGACKMLMELNYGACELKVQVPASGPLKSPADLIGGTVCTSFVNLTRQYFSKLECQAGSNKPNKLSTKIVELSGSVEAACALGVADGVVDLVESGETMIAAGLKDIATVAKSQAVLIKSPKSSKQGLITLIASRIRGFMRAENVYLCQCNVPPGKLECVRKITSGQQASTVIRPIEGGWQSMSTLVSKKDVALIMDKLYDAGASDILLLEVENARTGPQHALF</sequence>
<evidence type="ECO:0000256" key="6">
    <source>
        <dbReference type="ARBA" id="ARBA00022605"/>
    </source>
</evidence>
<dbReference type="InterPro" id="IPR013820">
    <property type="entry name" value="ATP_PRibTrfase_cat"/>
</dbReference>
<dbReference type="GO" id="GO:0000287">
    <property type="term" value="F:magnesium ion binding"/>
    <property type="evidence" value="ECO:0007669"/>
    <property type="project" value="InterPro"/>
</dbReference>
<dbReference type="AlphaFoldDB" id="A0A9N9L498"/>
<dbReference type="Gene3D" id="3.30.70.120">
    <property type="match status" value="1"/>
</dbReference>